<evidence type="ECO:0000256" key="1">
    <source>
        <dbReference type="SAM" id="Phobius"/>
    </source>
</evidence>
<reference evidence="3" key="2">
    <citation type="submission" date="2023-08" db="EMBL/GenBank/DDBJ databases">
        <authorList>
            <person name="Luo J."/>
        </authorList>
    </citation>
    <scope>NUCLEOTIDE SEQUENCE</scope>
    <source>
        <strain evidence="3">DSM 25064</strain>
    </source>
</reference>
<accession>A0AAW8B3R9</accession>
<feature type="signal peptide" evidence="2">
    <location>
        <begin position="1"/>
        <end position="22"/>
    </location>
</feature>
<protein>
    <submittedName>
        <fullName evidence="3">VPLPA-CTERM sorting domain-containing protein</fullName>
    </submittedName>
</protein>
<reference evidence="3" key="1">
    <citation type="journal article" date="2010" name="Int. J. Syst. Evol. Microbiol.">
        <title>Porticoccus litoralis gen. nov., sp. nov., a gammaproteobacterium isolated from the Yellow Sea.</title>
        <authorList>
            <person name="Oh H.M."/>
            <person name="Kim H."/>
            <person name="Kim K.M."/>
            <person name="Min G.S."/>
            <person name="Cho J.C."/>
        </authorList>
    </citation>
    <scope>NUCLEOTIDE SEQUENCE</scope>
    <source>
        <strain evidence="3">DSM 25064</strain>
    </source>
</reference>
<keyword evidence="1" id="KW-0472">Membrane</keyword>
<proteinExistence type="predicted"/>
<sequence length="189" mass="20667">MTTLRPLFLSALLFVCSQSASAALIDGFESGDFSANSWSTYGAADWSIDSSTAASGIYSARSGRITHNQSSYLELELATSAGTVSFDYRVSSEDNFDYLMFYINDIRVFLITGDTGWLNYSREVIAGTHVFTWRYRKDSSVNSYLDTVWIDNFSAPLQDVSNVPVPATAWLFAIGLAGVAGLSGLRKKA</sequence>
<evidence type="ECO:0000313" key="4">
    <source>
        <dbReference type="Proteomes" id="UP001178354"/>
    </source>
</evidence>
<keyword evidence="2" id="KW-0732">Signal</keyword>
<keyword evidence="1" id="KW-0812">Transmembrane</keyword>
<dbReference type="EMBL" id="JAUUUU010000002">
    <property type="protein sequence ID" value="MDP1520389.1"/>
    <property type="molecule type" value="Genomic_DNA"/>
</dbReference>
<organism evidence="3 4">
    <name type="scientific">Porticoccus litoralis</name>
    <dbReference type="NCBI Taxonomy" id="434086"/>
    <lineage>
        <taxon>Bacteria</taxon>
        <taxon>Pseudomonadati</taxon>
        <taxon>Pseudomonadota</taxon>
        <taxon>Gammaproteobacteria</taxon>
        <taxon>Cellvibrionales</taxon>
        <taxon>Porticoccaceae</taxon>
        <taxon>Porticoccus</taxon>
    </lineage>
</organism>
<gene>
    <name evidence="3" type="ORF">Q8A57_05335</name>
</gene>
<feature type="transmembrane region" description="Helical" evidence="1">
    <location>
        <begin position="167"/>
        <end position="185"/>
    </location>
</feature>
<feature type="chain" id="PRO_5043678648" evidence="2">
    <location>
        <begin position="23"/>
        <end position="189"/>
    </location>
</feature>
<evidence type="ECO:0000313" key="3">
    <source>
        <dbReference type="EMBL" id="MDP1520389.1"/>
    </source>
</evidence>
<dbReference type="Proteomes" id="UP001178354">
    <property type="component" value="Unassembled WGS sequence"/>
</dbReference>
<name>A0AAW8B3R9_9GAMM</name>
<dbReference type="RefSeq" id="WP_305169953.1">
    <property type="nucleotide sequence ID" value="NZ_JAUUUU010000002.1"/>
</dbReference>
<evidence type="ECO:0000256" key="2">
    <source>
        <dbReference type="SAM" id="SignalP"/>
    </source>
</evidence>
<comment type="caution">
    <text evidence="3">The sequence shown here is derived from an EMBL/GenBank/DDBJ whole genome shotgun (WGS) entry which is preliminary data.</text>
</comment>
<keyword evidence="4" id="KW-1185">Reference proteome</keyword>
<keyword evidence="1" id="KW-1133">Transmembrane helix</keyword>
<dbReference type="AlphaFoldDB" id="A0AAW8B3R9"/>